<comment type="caution">
    <text evidence="1">The sequence shown here is derived from an EMBL/GenBank/DDBJ whole genome shotgun (WGS) entry which is preliminary data.</text>
</comment>
<name>A0ABP0V9R1_9BRYO</name>
<dbReference type="EMBL" id="CAXAQS010000146">
    <property type="protein sequence ID" value="CAK9250287.1"/>
    <property type="molecule type" value="Genomic_DNA"/>
</dbReference>
<evidence type="ECO:0000313" key="1">
    <source>
        <dbReference type="EMBL" id="CAK9250287.1"/>
    </source>
</evidence>
<dbReference type="Proteomes" id="UP001497444">
    <property type="component" value="Unassembled WGS sequence"/>
</dbReference>
<gene>
    <name evidence="1" type="ORF">CSSPJE1EN1_LOCUS25665</name>
</gene>
<organism evidence="1 2">
    <name type="scientific">Sphagnum jensenii</name>
    <dbReference type="NCBI Taxonomy" id="128206"/>
    <lineage>
        <taxon>Eukaryota</taxon>
        <taxon>Viridiplantae</taxon>
        <taxon>Streptophyta</taxon>
        <taxon>Embryophyta</taxon>
        <taxon>Bryophyta</taxon>
        <taxon>Sphagnophytina</taxon>
        <taxon>Sphagnopsida</taxon>
        <taxon>Sphagnales</taxon>
        <taxon>Sphagnaceae</taxon>
        <taxon>Sphagnum</taxon>
    </lineage>
</organism>
<keyword evidence="2" id="KW-1185">Reference proteome</keyword>
<accession>A0ABP0V9R1</accession>
<evidence type="ECO:0000313" key="2">
    <source>
        <dbReference type="Proteomes" id="UP001497444"/>
    </source>
</evidence>
<protein>
    <submittedName>
        <fullName evidence="1">Uncharacterized protein</fullName>
    </submittedName>
</protein>
<sequence>MIAALKPSSPGAFLVSKDKITDESSVAVKWGSSVESSRADFERTRSECCDSVSVEGSSSGKYWVRR</sequence>
<reference evidence="1" key="1">
    <citation type="submission" date="2024-02" db="EMBL/GenBank/DDBJ databases">
        <authorList>
            <consortium name="ELIXIR-Norway"/>
            <consortium name="Elixir Norway"/>
        </authorList>
    </citation>
    <scope>NUCLEOTIDE SEQUENCE</scope>
</reference>
<proteinExistence type="predicted"/>